<organism evidence="2 3">
    <name type="scientific">Neohortaea acidophila</name>
    <dbReference type="NCBI Taxonomy" id="245834"/>
    <lineage>
        <taxon>Eukaryota</taxon>
        <taxon>Fungi</taxon>
        <taxon>Dikarya</taxon>
        <taxon>Ascomycota</taxon>
        <taxon>Pezizomycotina</taxon>
        <taxon>Dothideomycetes</taxon>
        <taxon>Dothideomycetidae</taxon>
        <taxon>Mycosphaerellales</taxon>
        <taxon>Teratosphaeriaceae</taxon>
        <taxon>Neohortaea</taxon>
    </lineage>
</organism>
<sequence length="273" mass="30739">MWGSLSVSNRWHRLRSKAMPERSGQAARYTQIWQLSLLDQSSKPKAKCADCAQYIGEAAVHLHRSGDLHSLAASFASTKQKAKALMRTEWEGRVCTSDRVEFQLSPALPTTEETYLAVLPLSLDRHTDRRTRHLPLCCCMCNHQHRSSCFHAPSSPVHRQCSWNRVQNRRRSDELVPVRANLQQRMSSDDPRHQSPRHHRNATYLPAAPPCLSSSGLRRADMGPWSTPYLLVPASASAPRARLVATTCFCSVPMALVLGMVAKTLDWWIHAVV</sequence>
<dbReference type="GeneID" id="54471104"/>
<proteinExistence type="predicted"/>
<dbReference type="Proteomes" id="UP000799767">
    <property type="component" value="Unassembled WGS sequence"/>
</dbReference>
<keyword evidence="3" id="KW-1185">Reference proteome</keyword>
<feature type="region of interest" description="Disordered" evidence="1">
    <location>
        <begin position="183"/>
        <end position="202"/>
    </location>
</feature>
<accession>A0A6A6PLB0</accession>
<name>A0A6A6PLB0_9PEZI</name>
<evidence type="ECO:0000313" key="2">
    <source>
        <dbReference type="EMBL" id="KAF2480860.1"/>
    </source>
</evidence>
<dbReference type="RefSeq" id="XP_033587430.1">
    <property type="nucleotide sequence ID" value="XM_033730102.1"/>
</dbReference>
<evidence type="ECO:0000313" key="3">
    <source>
        <dbReference type="Proteomes" id="UP000799767"/>
    </source>
</evidence>
<evidence type="ECO:0000256" key="1">
    <source>
        <dbReference type="SAM" id="MobiDB-lite"/>
    </source>
</evidence>
<dbReference type="AlphaFoldDB" id="A0A6A6PLB0"/>
<reference evidence="2" key="1">
    <citation type="journal article" date="2020" name="Stud. Mycol.">
        <title>101 Dothideomycetes genomes: a test case for predicting lifestyles and emergence of pathogens.</title>
        <authorList>
            <person name="Haridas S."/>
            <person name="Albert R."/>
            <person name="Binder M."/>
            <person name="Bloem J."/>
            <person name="Labutti K."/>
            <person name="Salamov A."/>
            <person name="Andreopoulos B."/>
            <person name="Baker S."/>
            <person name="Barry K."/>
            <person name="Bills G."/>
            <person name="Bluhm B."/>
            <person name="Cannon C."/>
            <person name="Castanera R."/>
            <person name="Culley D."/>
            <person name="Daum C."/>
            <person name="Ezra D."/>
            <person name="Gonzalez J."/>
            <person name="Henrissat B."/>
            <person name="Kuo A."/>
            <person name="Liang C."/>
            <person name="Lipzen A."/>
            <person name="Lutzoni F."/>
            <person name="Magnuson J."/>
            <person name="Mondo S."/>
            <person name="Nolan M."/>
            <person name="Ohm R."/>
            <person name="Pangilinan J."/>
            <person name="Park H.-J."/>
            <person name="Ramirez L."/>
            <person name="Alfaro M."/>
            <person name="Sun H."/>
            <person name="Tritt A."/>
            <person name="Yoshinaga Y."/>
            <person name="Zwiers L.-H."/>
            <person name="Turgeon B."/>
            <person name="Goodwin S."/>
            <person name="Spatafora J."/>
            <person name="Crous P."/>
            <person name="Grigoriev I."/>
        </authorList>
    </citation>
    <scope>NUCLEOTIDE SEQUENCE</scope>
    <source>
        <strain evidence="2">CBS 113389</strain>
    </source>
</reference>
<dbReference type="EMBL" id="MU001639">
    <property type="protein sequence ID" value="KAF2480860.1"/>
    <property type="molecule type" value="Genomic_DNA"/>
</dbReference>
<protein>
    <submittedName>
        <fullName evidence="2">Uncharacterized protein</fullName>
    </submittedName>
</protein>
<gene>
    <name evidence="2" type="ORF">BDY17DRAFT_201477</name>
</gene>